<protein>
    <recommendedName>
        <fullName evidence="3">Tyr recombinase domain-containing protein</fullName>
    </recommendedName>
</protein>
<dbReference type="PANTHER" id="PTHR30349:SF41">
    <property type="entry name" value="INTEGRASE_RECOMBINASE PROTEIN MJ0367-RELATED"/>
    <property type="match status" value="1"/>
</dbReference>
<dbReference type="Pfam" id="PF00589">
    <property type="entry name" value="Phage_integrase"/>
    <property type="match status" value="1"/>
</dbReference>
<dbReference type="InterPro" id="IPR010998">
    <property type="entry name" value="Integrase_recombinase_N"/>
</dbReference>
<dbReference type="GO" id="GO:0003677">
    <property type="term" value="F:DNA binding"/>
    <property type="evidence" value="ECO:0007669"/>
    <property type="project" value="UniProtKB-KW"/>
</dbReference>
<dbReference type="InterPro" id="IPR011010">
    <property type="entry name" value="DNA_brk_join_enz"/>
</dbReference>
<organism evidence="4">
    <name type="scientific">marine metagenome</name>
    <dbReference type="NCBI Taxonomy" id="408172"/>
    <lineage>
        <taxon>unclassified sequences</taxon>
        <taxon>metagenomes</taxon>
        <taxon>ecological metagenomes</taxon>
    </lineage>
</organism>
<evidence type="ECO:0000313" key="4">
    <source>
        <dbReference type="EMBL" id="SVB93449.1"/>
    </source>
</evidence>
<dbReference type="GO" id="GO:0006310">
    <property type="term" value="P:DNA recombination"/>
    <property type="evidence" value="ECO:0007669"/>
    <property type="project" value="UniProtKB-KW"/>
</dbReference>
<keyword evidence="2" id="KW-0233">DNA recombination</keyword>
<dbReference type="EMBL" id="UINC01064614">
    <property type="protein sequence ID" value="SVB93449.1"/>
    <property type="molecule type" value="Genomic_DNA"/>
</dbReference>
<dbReference type="Gene3D" id="1.10.443.10">
    <property type="entry name" value="Intergrase catalytic core"/>
    <property type="match status" value="1"/>
</dbReference>
<name>A0A382I2C1_9ZZZZ</name>
<gene>
    <name evidence="4" type="ORF">METZ01_LOCUS246303</name>
</gene>
<dbReference type="InterPro" id="IPR002104">
    <property type="entry name" value="Integrase_catalytic"/>
</dbReference>
<feature type="domain" description="Tyr recombinase" evidence="3">
    <location>
        <begin position="50"/>
        <end position="248"/>
    </location>
</feature>
<dbReference type="Gene3D" id="1.10.150.130">
    <property type="match status" value="1"/>
</dbReference>
<dbReference type="GO" id="GO:0015074">
    <property type="term" value="P:DNA integration"/>
    <property type="evidence" value="ECO:0007669"/>
    <property type="project" value="InterPro"/>
</dbReference>
<dbReference type="PANTHER" id="PTHR30349">
    <property type="entry name" value="PHAGE INTEGRASE-RELATED"/>
    <property type="match status" value="1"/>
</dbReference>
<dbReference type="InterPro" id="IPR013762">
    <property type="entry name" value="Integrase-like_cat_sf"/>
</dbReference>
<evidence type="ECO:0000256" key="1">
    <source>
        <dbReference type="ARBA" id="ARBA00023125"/>
    </source>
</evidence>
<evidence type="ECO:0000256" key="2">
    <source>
        <dbReference type="ARBA" id="ARBA00023172"/>
    </source>
</evidence>
<reference evidence="4" key="1">
    <citation type="submission" date="2018-05" db="EMBL/GenBank/DDBJ databases">
        <authorList>
            <person name="Lanie J.A."/>
            <person name="Ng W.-L."/>
            <person name="Kazmierczak K.M."/>
            <person name="Andrzejewski T.M."/>
            <person name="Davidsen T.M."/>
            <person name="Wayne K.J."/>
            <person name="Tettelin H."/>
            <person name="Glass J.I."/>
            <person name="Rusch D."/>
            <person name="Podicherti R."/>
            <person name="Tsui H.-C.T."/>
            <person name="Winkler M.E."/>
        </authorList>
    </citation>
    <scope>NUCLEOTIDE SEQUENCE</scope>
</reference>
<keyword evidence="1" id="KW-0238">DNA-binding</keyword>
<dbReference type="AlphaFoldDB" id="A0A382I2C1"/>
<accession>A0A382I2C1</accession>
<dbReference type="SUPFAM" id="SSF56349">
    <property type="entry name" value="DNA breaking-rejoining enzymes"/>
    <property type="match status" value="1"/>
</dbReference>
<feature type="non-terminal residue" evidence="4">
    <location>
        <position position="1"/>
    </location>
</feature>
<evidence type="ECO:0000259" key="3">
    <source>
        <dbReference type="PROSITE" id="PS51898"/>
    </source>
</evidence>
<proteinExistence type="predicted"/>
<dbReference type="CDD" id="cd01189">
    <property type="entry name" value="INT_ICEBs1_C_like"/>
    <property type="match status" value="1"/>
</dbReference>
<sequence length="257" mass="28054">YAGMIKRGLSNRTVDALHKALNIALNTAVKQGTLKRNILDSVIAPKVVKKEIEVWDAETRANAMTVLRGSQYGDFYQLGLMTGMRRGELAGLKWANVNLANQQLQVVNTLQRITGQGLMNGQPKTERSRRSIALSADTVALLHEIRGRQITQQLEVSDAWTDSGYVFTDASGMPVDPNLATRAFKKVVATARLPKLTIHGLRHTHATILLEQGVNPKVVSERLGHASVATTMDIYSHVLPDMQEKAALAIDAALAGK</sequence>
<dbReference type="InterPro" id="IPR050090">
    <property type="entry name" value="Tyrosine_recombinase_XerCD"/>
</dbReference>
<dbReference type="PROSITE" id="PS51898">
    <property type="entry name" value="TYR_RECOMBINASE"/>
    <property type="match status" value="1"/>
</dbReference>